<protein>
    <recommendedName>
        <fullName evidence="4">Portal protein</fullName>
    </recommendedName>
</protein>
<dbReference type="EMBL" id="CAHP01000060">
    <property type="protein sequence ID" value="CCG43282.1"/>
    <property type="molecule type" value="Genomic_DNA"/>
</dbReference>
<evidence type="ECO:0000256" key="1">
    <source>
        <dbReference type="SAM" id="MobiDB-lite"/>
    </source>
</evidence>
<evidence type="ECO:0000313" key="2">
    <source>
        <dbReference type="EMBL" id="CCG43282.1"/>
    </source>
</evidence>
<feature type="compositionally biased region" description="Polar residues" evidence="1">
    <location>
        <begin position="510"/>
        <end position="538"/>
    </location>
</feature>
<proteinExistence type="predicted"/>
<name>H8FY44_MAGML</name>
<feature type="region of interest" description="Disordered" evidence="1">
    <location>
        <begin position="506"/>
        <end position="538"/>
    </location>
</feature>
<evidence type="ECO:0000313" key="3">
    <source>
        <dbReference type="Proteomes" id="UP000004169"/>
    </source>
</evidence>
<organism evidence="2 3">
    <name type="scientific">Magnetospirillum molischianum DSM 120</name>
    <dbReference type="NCBI Taxonomy" id="1150626"/>
    <lineage>
        <taxon>Bacteria</taxon>
        <taxon>Pseudomonadati</taxon>
        <taxon>Pseudomonadota</taxon>
        <taxon>Alphaproteobacteria</taxon>
        <taxon>Rhodospirillales</taxon>
        <taxon>Rhodospirillaceae</taxon>
        <taxon>Magnetospirillum</taxon>
    </lineage>
</organism>
<sequence>MPDFATADQKMLKRMIERRHPAYDDLLPHWQFLEACYEGGRRWFADNVFRYMKEGDTEFGDRVKRAYRFNHTREVVDLVNKYIFKADIIRNTDDAPEGVKRFWQRATRSNLTIDQFMKEVSKKSSIYGRVWAFVDTNMPAVGDGRVATLADEKKLGARVYSYIVTPPHVLDLGYDDEDKLNWIMVHESARDDADPLGSTGAVFSRFRLWTRTEWFLFELRVRERNKKMVELVDQGENRLGEVPCVRVDHIHSDDPYNASALIADIAYLDRAVANYLSNLDAIIQDQTFSQLAMPAQGMLPGEEGYEKILELGTKRIFTYDGEHGSKPEFIAPDPKQAGVVLDVINKIINEIYHTVGMAGERTKQDNAVGIDNSSGVAKAYDFERMNALLASKADSLDNAENAIVRLVKLYTGEKVKEDDVDLVKYPDSFDVRGLYDEFEVAERLSLIEAPDEVRREQMRQVIDKLWPRMAASLRAKLEASLKDWPPQPMDQIGAALVKGEGGAAIGSLSIKRQPQQPTVGASKDSTQGQNNKGAKTAA</sequence>
<comment type="caution">
    <text evidence="2">The sequence shown here is derived from an EMBL/GenBank/DDBJ whole genome shotgun (WGS) entry which is preliminary data.</text>
</comment>
<dbReference type="Pfam" id="PF05133">
    <property type="entry name" value="SPP1_portal"/>
    <property type="match status" value="1"/>
</dbReference>
<gene>
    <name evidence="2" type="ORF">PHAMO_80073</name>
</gene>
<dbReference type="InterPro" id="IPR021145">
    <property type="entry name" value="Portal_protein_SPP1_Gp6-like"/>
</dbReference>
<dbReference type="AlphaFoldDB" id="H8FY44"/>
<dbReference type="Proteomes" id="UP000004169">
    <property type="component" value="Unassembled WGS sequence"/>
</dbReference>
<dbReference type="eggNOG" id="ENOG50315AZ">
    <property type="taxonomic scope" value="Bacteria"/>
</dbReference>
<keyword evidence="3" id="KW-1185">Reference proteome</keyword>
<accession>H8FY44</accession>
<evidence type="ECO:0008006" key="4">
    <source>
        <dbReference type="Google" id="ProtNLM"/>
    </source>
</evidence>
<dbReference type="STRING" id="1150626.PHAMO_80073"/>
<reference evidence="2 3" key="1">
    <citation type="journal article" date="2012" name="J. Bacteriol.">
        <title>Draft Genome Sequence of the Purple Photosynthetic Bacterium Phaeospirillum molischianum DSM120, a Particularly Versatile Bacterium.</title>
        <authorList>
            <person name="Duquesne K."/>
            <person name="Prima V."/>
            <person name="Ji B."/>
            <person name="Rouy Z."/>
            <person name="Medigue C."/>
            <person name="Talla E."/>
            <person name="Sturgis J.N."/>
        </authorList>
    </citation>
    <scope>NUCLEOTIDE SEQUENCE [LARGE SCALE GENOMIC DNA]</scope>
    <source>
        <strain evidence="3">DSM120</strain>
    </source>
</reference>
<dbReference type="RefSeq" id="WP_002731355.1">
    <property type="nucleotide sequence ID" value="NZ_CAHP01000060.1"/>
</dbReference>